<protein>
    <recommendedName>
        <fullName evidence="2">SbsC C-terminal domain-containing protein</fullName>
    </recommendedName>
</protein>
<organism evidence="3 4">
    <name type="scientific">Cytobacillus oceanisediminis</name>
    <dbReference type="NCBI Taxonomy" id="665099"/>
    <lineage>
        <taxon>Bacteria</taxon>
        <taxon>Bacillati</taxon>
        <taxon>Bacillota</taxon>
        <taxon>Bacilli</taxon>
        <taxon>Bacillales</taxon>
        <taxon>Bacillaceae</taxon>
        <taxon>Cytobacillus</taxon>
    </lineage>
</organism>
<dbReference type="RefSeq" id="WP_034296140.1">
    <property type="nucleotide sequence ID" value="NZ_MBRJ01000008.1"/>
</dbReference>
<accession>A0ABX3CXB5</accession>
<dbReference type="Pfam" id="PF18058">
    <property type="entry name" value="SbsC_C"/>
    <property type="match status" value="1"/>
</dbReference>
<dbReference type="Proteomes" id="UP000180194">
    <property type="component" value="Unassembled WGS sequence"/>
</dbReference>
<evidence type="ECO:0000313" key="4">
    <source>
        <dbReference type="Proteomes" id="UP000180194"/>
    </source>
</evidence>
<evidence type="ECO:0000259" key="2">
    <source>
        <dbReference type="Pfam" id="PF18058"/>
    </source>
</evidence>
<keyword evidence="1" id="KW-0732">Signal</keyword>
<evidence type="ECO:0000256" key="1">
    <source>
        <dbReference type="SAM" id="SignalP"/>
    </source>
</evidence>
<name>A0ABX3CXB5_9BACI</name>
<feature type="domain" description="SbsC C-terminal" evidence="2">
    <location>
        <begin position="47"/>
        <end position="178"/>
    </location>
</feature>
<proteinExistence type="predicted"/>
<comment type="caution">
    <text evidence="3">The sequence shown here is derived from an EMBL/GenBank/DDBJ whole genome shotgun (WGS) entry which is preliminary data.</text>
</comment>
<dbReference type="EMBL" id="MBRJ01000008">
    <property type="protein sequence ID" value="OHX49953.1"/>
    <property type="molecule type" value="Genomic_DNA"/>
</dbReference>
<dbReference type="Gene3D" id="1.20.58.780">
    <property type="match status" value="1"/>
</dbReference>
<feature type="chain" id="PRO_5047544735" description="SbsC C-terminal domain-containing protein" evidence="1">
    <location>
        <begin position="22"/>
        <end position="334"/>
    </location>
</feature>
<sequence>MKRIFASMMIVILLFTGFPFPKTEAAYTYSQAEKLVVQAEKLAGALKWQISVEYNKTLAMLDMKLFNSTKTVHSTAQTAVNSLKDSRKAALQQRLDQNVKLQINRAVAYIDALNGGKKIEKLSNELRYLIKEEIYMIRMDDLYHELSYEIRKQAILLYRVYGKSTREAILAKYKLPAEQLKSKVAYFVTVKDLVDKAKLEMSKDEVDIYLMINYLDKANSMLDKITPEHAMRALQSDIVSLSSELSLLSEYYFEGPMIEGLNTEDGFQETMIVIFDMADYLQEELYLLDEPLKYQETRIVTFEFEGFEYTVLLYKNGENPWERPDFYTLDITEI</sequence>
<evidence type="ECO:0000313" key="3">
    <source>
        <dbReference type="EMBL" id="OHX49953.1"/>
    </source>
</evidence>
<feature type="signal peptide" evidence="1">
    <location>
        <begin position="1"/>
        <end position="21"/>
    </location>
</feature>
<gene>
    <name evidence="3" type="ORF">BBV17_10690</name>
</gene>
<dbReference type="InterPro" id="IPR041378">
    <property type="entry name" value="S-layer_SbsC_C"/>
</dbReference>
<reference evidence="3 4" key="1">
    <citation type="submission" date="2016-07" db="EMBL/GenBank/DDBJ databases">
        <title>Bacillus oceanisediminis whole genome.</title>
        <authorList>
            <person name="Pal Y."/>
            <person name="Verma A."/>
            <person name="Mual P."/>
            <person name="Srinivasan K."/>
        </authorList>
    </citation>
    <scope>NUCLEOTIDE SEQUENCE [LARGE SCALE GENOMIC DNA]</scope>
    <source>
        <strain evidence="3 4">Bhandara28</strain>
    </source>
</reference>
<keyword evidence="4" id="KW-1185">Reference proteome</keyword>